<sequence>MYDTCKSLYRCVIKSCNKTFNVDKEAKLTVLTGVKNMIREQVKIKEEKDIKQQLIEANDFIKYHIIQAVYNNSTGNYKVELKKEQVEKGPITLGTKFEKKLPFLNDTTDIK</sequence>
<organism evidence="1 2">
    <name type="scientific">Plasmodium malariae</name>
    <dbReference type="NCBI Taxonomy" id="5858"/>
    <lineage>
        <taxon>Eukaryota</taxon>
        <taxon>Sar</taxon>
        <taxon>Alveolata</taxon>
        <taxon>Apicomplexa</taxon>
        <taxon>Aconoidasida</taxon>
        <taxon>Haemosporida</taxon>
        <taxon>Plasmodiidae</taxon>
        <taxon>Plasmodium</taxon>
        <taxon>Plasmodium (Plasmodium)</taxon>
    </lineage>
</organism>
<reference evidence="1 2" key="1">
    <citation type="submission" date="2016-06" db="EMBL/GenBank/DDBJ databases">
        <authorList>
            <consortium name="Pathogen Informatics"/>
        </authorList>
    </citation>
    <scope>NUCLEOTIDE SEQUENCE [LARGE SCALE GENOMIC DNA]</scope>
    <source>
        <strain evidence="1">PmlGA01</strain>
    </source>
</reference>
<protein>
    <submittedName>
        <fullName evidence="1">Uncharacterized protein</fullName>
    </submittedName>
</protein>
<name>A0A1C3KA50_PLAMA</name>
<dbReference type="AlphaFoldDB" id="A0A1C3KA50"/>
<evidence type="ECO:0000313" key="2">
    <source>
        <dbReference type="Proteomes" id="UP000219799"/>
    </source>
</evidence>
<gene>
    <name evidence="1" type="primary">PmlGA01_030007800</name>
    <name evidence="1" type="ORF">PMLGA01_030007800</name>
</gene>
<proteinExistence type="predicted"/>
<dbReference type="VEuPathDB" id="PlasmoDB:PmUG01_03015900"/>
<dbReference type="EMBL" id="LT594491">
    <property type="protein sequence ID" value="SBT70347.1"/>
    <property type="molecule type" value="Genomic_DNA"/>
</dbReference>
<dbReference type="Proteomes" id="UP000219799">
    <property type="component" value="Chromosome 3"/>
</dbReference>
<evidence type="ECO:0000313" key="1">
    <source>
        <dbReference type="EMBL" id="SBT70347.1"/>
    </source>
</evidence>
<accession>A0A1C3KA50</accession>